<comment type="caution">
    <text evidence="1">The sequence shown here is derived from an EMBL/GenBank/DDBJ whole genome shotgun (WGS) entry which is preliminary data.</text>
</comment>
<keyword evidence="2" id="KW-1185">Reference proteome</keyword>
<sequence length="136" mass="15474">MEAKAFPMNGGDGAYSYTKNSLYQGSISDAEVDSFNLPMYFATPKDMIRLVERNGCFKIERIELIDPRAKFDGPLDITSRIMHQRAVLEGILTKHFGHEIIDELYKRIIDKSAEISIQLEASYSKGTELLLVLKRK</sequence>
<organism evidence="1 2">
    <name type="scientific">Vaccinium darrowii</name>
    <dbReference type="NCBI Taxonomy" id="229202"/>
    <lineage>
        <taxon>Eukaryota</taxon>
        <taxon>Viridiplantae</taxon>
        <taxon>Streptophyta</taxon>
        <taxon>Embryophyta</taxon>
        <taxon>Tracheophyta</taxon>
        <taxon>Spermatophyta</taxon>
        <taxon>Magnoliopsida</taxon>
        <taxon>eudicotyledons</taxon>
        <taxon>Gunneridae</taxon>
        <taxon>Pentapetalae</taxon>
        <taxon>asterids</taxon>
        <taxon>Ericales</taxon>
        <taxon>Ericaceae</taxon>
        <taxon>Vaccinioideae</taxon>
        <taxon>Vaccinieae</taxon>
        <taxon>Vaccinium</taxon>
    </lineage>
</organism>
<accession>A0ACB7XMN2</accession>
<name>A0ACB7XMN2_9ERIC</name>
<dbReference type="EMBL" id="CM037151">
    <property type="protein sequence ID" value="KAH7842196.1"/>
    <property type="molecule type" value="Genomic_DNA"/>
</dbReference>
<gene>
    <name evidence="1" type="ORF">Vadar_002563</name>
</gene>
<reference evidence="1 2" key="1">
    <citation type="journal article" date="2021" name="Hortic Res">
        <title>High-quality reference genome and annotation aids understanding of berry development for evergreen blueberry (Vaccinium darrowii).</title>
        <authorList>
            <person name="Yu J."/>
            <person name="Hulse-Kemp A.M."/>
            <person name="Babiker E."/>
            <person name="Staton M."/>
        </authorList>
    </citation>
    <scope>NUCLEOTIDE SEQUENCE [LARGE SCALE GENOMIC DNA]</scope>
    <source>
        <strain evidence="2">cv. NJ 8807/NJ 8810</strain>
        <tissue evidence="1">Young leaf</tissue>
    </source>
</reference>
<evidence type="ECO:0000313" key="1">
    <source>
        <dbReference type="EMBL" id="KAH7842196.1"/>
    </source>
</evidence>
<evidence type="ECO:0000313" key="2">
    <source>
        <dbReference type="Proteomes" id="UP000828048"/>
    </source>
</evidence>
<proteinExistence type="predicted"/>
<protein>
    <submittedName>
        <fullName evidence="1">Uncharacterized protein</fullName>
    </submittedName>
</protein>
<dbReference type="Proteomes" id="UP000828048">
    <property type="component" value="Chromosome 1"/>
</dbReference>